<protein>
    <recommendedName>
        <fullName evidence="3">Anticodon-binding domain-containing protein</fullName>
    </recommendedName>
</protein>
<dbReference type="AlphaFoldDB" id="A0A5N7MG91"/>
<accession>A0A5N7MG91</accession>
<name>A0A5N7MG91_9HYPH</name>
<sequence length="80" mass="8090">MFDVLSEAGLRSILDDAAAPCRAGSSTREMAIPVLAVIGCRDAAANAVSLKFRDCDLGMVPLAEAAAAIRSAALDGRGGV</sequence>
<evidence type="ECO:0000313" key="1">
    <source>
        <dbReference type="EMBL" id="MPR26071.1"/>
    </source>
</evidence>
<evidence type="ECO:0008006" key="3">
    <source>
        <dbReference type="Google" id="ProtNLM"/>
    </source>
</evidence>
<reference evidence="1 2" key="1">
    <citation type="journal article" date="2019" name="Syst. Appl. Microbiol.">
        <title>Microvirga tunisiensis sp. nov., a root nodule symbiotic bacterium isolated from Lupinus micranthus and L. luteus grown in Northern Tunisia.</title>
        <authorList>
            <person name="Msaddak A."/>
            <person name="Rejili M."/>
            <person name="Duran D."/>
            <person name="Mars M."/>
            <person name="Palacios J.M."/>
            <person name="Ruiz-Argueso T."/>
            <person name="Rey L."/>
            <person name="Imperial J."/>
        </authorList>
    </citation>
    <scope>NUCLEOTIDE SEQUENCE [LARGE SCALE GENOMIC DNA]</scope>
    <source>
        <strain evidence="1 2">Lmie10</strain>
    </source>
</reference>
<dbReference type="Proteomes" id="UP000403266">
    <property type="component" value="Unassembled WGS sequence"/>
</dbReference>
<gene>
    <name evidence="1" type="ORF">FS320_12740</name>
</gene>
<dbReference type="EMBL" id="VOSK01000038">
    <property type="protein sequence ID" value="MPR26071.1"/>
    <property type="molecule type" value="Genomic_DNA"/>
</dbReference>
<proteinExistence type="predicted"/>
<comment type="caution">
    <text evidence="1">The sequence shown here is derived from an EMBL/GenBank/DDBJ whole genome shotgun (WGS) entry which is preliminary data.</text>
</comment>
<keyword evidence="2" id="KW-1185">Reference proteome</keyword>
<organism evidence="1 2">
    <name type="scientific">Microvirga tunisiensis</name>
    <dbReference type="NCBI Taxonomy" id="2108360"/>
    <lineage>
        <taxon>Bacteria</taxon>
        <taxon>Pseudomonadati</taxon>
        <taxon>Pseudomonadota</taxon>
        <taxon>Alphaproteobacteria</taxon>
        <taxon>Hyphomicrobiales</taxon>
        <taxon>Methylobacteriaceae</taxon>
        <taxon>Microvirga</taxon>
    </lineage>
</organism>
<evidence type="ECO:0000313" key="2">
    <source>
        <dbReference type="Proteomes" id="UP000403266"/>
    </source>
</evidence>
<dbReference type="SUPFAM" id="SSF52954">
    <property type="entry name" value="Class II aaRS ABD-related"/>
    <property type="match status" value="1"/>
</dbReference>